<gene>
    <name evidence="1" type="ORF">B1B_09305</name>
</gene>
<dbReference type="PANTHER" id="PTHR43481:SF4">
    <property type="entry name" value="GLYCEROL-1-PHOSPHATE PHOSPHOHYDROLASE 1-RELATED"/>
    <property type="match status" value="1"/>
</dbReference>
<dbReference type="EMBL" id="AUZY01006140">
    <property type="protein sequence ID" value="EQD55276.1"/>
    <property type="molecule type" value="Genomic_DNA"/>
</dbReference>
<accession>T1A3T8</accession>
<dbReference type="InterPro" id="IPR023214">
    <property type="entry name" value="HAD_sf"/>
</dbReference>
<evidence type="ECO:0000313" key="1">
    <source>
        <dbReference type="EMBL" id="EQD55276.1"/>
    </source>
</evidence>
<sequence>RALDLAGDRGPLALASSTPAPLIERSLEHFGLRERFAAVHSADAEPFGKPHPGVFLSAAASLGVNPLECLVFEDSAAGVLAAKAGRMSVVAVPAGEDRGEPVFALADLVLASLEDLSAQWLDERFARPRD</sequence>
<dbReference type="GO" id="GO:0050308">
    <property type="term" value="F:sugar-phosphatase activity"/>
    <property type="evidence" value="ECO:0007669"/>
    <property type="project" value="TreeGrafter"/>
</dbReference>
<dbReference type="AlphaFoldDB" id="T1A3T8"/>
<reference evidence="1" key="2">
    <citation type="journal article" date="2014" name="ISME J.">
        <title>Microbial stratification in low pH oxic and suboxic macroscopic growths along an acid mine drainage.</title>
        <authorList>
            <person name="Mendez-Garcia C."/>
            <person name="Mesa V."/>
            <person name="Sprenger R.R."/>
            <person name="Richter M."/>
            <person name="Diez M.S."/>
            <person name="Solano J."/>
            <person name="Bargiela R."/>
            <person name="Golyshina O.V."/>
            <person name="Manteca A."/>
            <person name="Ramos J.L."/>
            <person name="Gallego J.R."/>
            <person name="Llorente I."/>
            <person name="Martins Dos Santos V.A."/>
            <person name="Jensen O.N."/>
            <person name="Pelaez A.I."/>
            <person name="Sanchez J."/>
            <person name="Ferrer M."/>
        </authorList>
    </citation>
    <scope>NUCLEOTIDE SEQUENCE</scope>
</reference>
<proteinExistence type="predicted"/>
<dbReference type="Gene3D" id="3.40.50.1000">
    <property type="entry name" value="HAD superfamily/HAD-like"/>
    <property type="match status" value="1"/>
</dbReference>
<dbReference type="PANTHER" id="PTHR43481">
    <property type="entry name" value="FRUCTOSE-1-PHOSPHATE PHOSPHATASE"/>
    <property type="match status" value="1"/>
</dbReference>
<dbReference type="NCBIfam" id="TIGR01509">
    <property type="entry name" value="HAD-SF-IA-v3"/>
    <property type="match status" value="1"/>
</dbReference>
<name>T1A3T8_9ZZZZ</name>
<dbReference type="InterPro" id="IPR006439">
    <property type="entry name" value="HAD-SF_hydro_IA"/>
</dbReference>
<dbReference type="InterPro" id="IPR051806">
    <property type="entry name" value="HAD-like_SPP"/>
</dbReference>
<dbReference type="SUPFAM" id="SSF56784">
    <property type="entry name" value="HAD-like"/>
    <property type="match status" value="1"/>
</dbReference>
<reference evidence="1" key="1">
    <citation type="submission" date="2013-08" db="EMBL/GenBank/DDBJ databases">
        <authorList>
            <person name="Mendez C."/>
            <person name="Richter M."/>
            <person name="Ferrer M."/>
            <person name="Sanchez J."/>
        </authorList>
    </citation>
    <scope>NUCLEOTIDE SEQUENCE</scope>
</reference>
<feature type="non-terminal residue" evidence="1">
    <location>
        <position position="1"/>
    </location>
</feature>
<comment type="caution">
    <text evidence="1">The sequence shown here is derived from an EMBL/GenBank/DDBJ whole genome shotgun (WGS) entry which is preliminary data.</text>
</comment>
<protein>
    <submittedName>
        <fullName evidence="1">Phosphatase YniC</fullName>
    </submittedName>
</protein>
<organism evidence="1">
    <name type="scientific">mine drainage metagenome</name>
    <dbReference type="NCBI Taxonomy" id="410659"/>
    <lineage>
        <taxon>unclassified sequences</taxon>
        <taxon>metagenomes</taxon>
        <taxon>ecological metagenomes</taxon>
    </lineage>
</organism>
<dbReference type="InterPro" id="IPR036412">
    <property type="entry name" value="HAD-like_sf"/>
</dbReference>
<dbReference type="Pfam" id="PF00702">
    <property type="entry name" value="Hydrolase"/>
    <property type="match status" value="1"/>
</dbReference>